<dbReference type="EC" id="1.11.1.-" evidence="7"/>
<dbReference type="GO" id="GO:0004096">
    <property type="term" value="F:catalase activity"/>
    <property type="evidence" value="ECO:0007669"/>
    <property type="project" value="InterPro"/>
</dbReference>
<keyword evidence="6 7" id="KW-0408">Iron</keyword>
<dbReference type="Proteomes" id="UP000007838">
    <property type="component" value="Chromosome"/>
</dbReference>
<keyword evidence="10" id="KW-0472">Membrane</keyword>
<dbReference type="SUPFAM" id="SSF56634">
    <property type="entry name" value="Heme-dependent catalase-like"/>
    <property type="match status" value="1"/>
</dbReference>
<gene>
    <name evidence="12" type="primary">srpA</name>
    <name evidence="12" type="ORF">EcWSU1_01131</name>
</gene>
<dbReference type="Gene3D" id="2.40.180.10">
    <property type="entry name" value="Catalase core domain"/>
    <property type="match status" value="1"/>
</dbReference>
<accession>G8LDI3</accession>
<feature type="binding site" description="axial binding residue" evidence="9">
    <location>
        <position position="341"/>
    </location>
    <ligand>
        <name>heme</name>
        <dbReference type="ChEBI" id="CHEBI:30413"/>
    </ligand>
    <ligandPart>
        <name>Fe</name>
        <dbReference type="ChEBI" id="CHEBI:18248"/>
    </ligandPart>
</feature>
<dbReference type="eggNOG" id="COG0753">
    <property type="taxonomic scope" value="Bacteria"/>
</dbReference>
<dbReference type="GO" id="GO:0042744">
    <property type="term" value="P:hydrogen peroxide catabolic process"/>
    <property type="evidence" value="ECO:0007669"/>
    <property type="project" value="TreeGrafter"/>
</dbReference>
<dbReference type="SMART" id="SM01060">
    <property type="entry name" value="Catalase"/>
    <property type="match status" value="1"/>
</dbReference>
<comment type="cofactor">
    <cofactor evidence="7">
        <name>heme</name>
        <dbReference type="ChEBI" id="CHEBI:30413"/>
    </cofactor>
</comment>
<reference evidence="12 13" key="1">
    <citation type="journal article" date="2011" name="Stand. Genomic Sci.">
        <title>Complete genome of the onion pathogen Enterobacter cloacae EcWSU1.</title>
        <authorList>
            <person name="Humann J.L."/>
            <person name="Wildung M."/>
            <person name="Cheng C.H."/>
            <person name="Lee T."/>
            <person name="Stewart J.E."/>
            <person name="Drew J.C."/>
            <person name="Triplett E.W."/>
            <person name="Main D."/>
            <person name="Schroeder B.K."/>
        </authorList>
    </citation>
    <scope>NUCLEOTIDE SEQUENCE [LARGE SCALE GENOMIC DNA]</scope>
    <source>
        <strain evidence="12 13">EcWSU1</strain>
    </source>
</reference>
<dbReference type="HOGENOM" id="CLU_045961_1_0_6"/>
<dbReference type="InterPro" id="IPR020835">
    <property type="entry name" value="Catalase_sf"/>
</dbReference>
<evidence type="ECO:0000256" key="4">
    <source>
        <dbReference type="ARBA" id="ARBA00022723"/>
    </source>
</evidence>
<keyword evidence="3 7" id="KW-0349">Heme</keyword>
<dbReference type="GO" id="GO:0042542">
    <property type="term" value="P:response to hydrogen peroxide"/>
    <property type="evidence" value="ECO:0007669"/>
    <property type="project" value="TreeGrafter"/>
</dbReference>
<evidence type="ECO:0000259" key="11">
    <source>
        <dbReference type="SMART" id="SM01060"/>
    </source>
</evidence>
<evidence type="ECO:0000256" key="5">
    <source>
        <dbReference type="ARBA" id="ARBA00023002"/>
    </source>
</evidence>
<feature type="active site" evidence="8">
    <location>
        <position position="73"/>
    </location>
</feature>
<dbReference type="KEGG" id="eec:EcWSU1_01131"/>
<organism evidence="12 13">
    <name type="scientific">Enterobacter ludwigii</name>
    <dbReference type="NCBI Taxonomy" id="299767"/>
    <lineage>
        <taxon>Bacteria</taxon>
        <taxon>Pseudomonadati</taxon>
        <taxon>Pseudomonadota</taxon>
        <taxon>Gammaproteobacteria</taxon>
        <taxon>Enterobacterales</taxon>
        <taxon>Enterobacteriaceae</taxon>
        <taxon>Enterobacter</taxon>
        <taxon>Enterobacter cloacae complex</taxon>
    </lineage>
</organism>
<feature type="domain" description="Catalase core" evidence="11">
    <location>
        <begin position="51"/>
        <end position="360"/>
    </location>
</feature>
<evidence type="ECO:0000256" key="8">
    <source>
        <dbReference type="PIRSR" id="PIRSR000296-1"/>
    </source>
</evidence>
<evidence type="ECO:0000256" key="10">
    <source>
        <dbReference type="SAM" id="Phobius"/>
    </source>
</evidence>
<keyword evidence="10" id="KW-1133">Transmembrane helix</keyword>
<dbReference type="PROSITE" id="PS51402">
    <property type="entry name" value="CATALASE_3"/>
    <property type="match status" value="1"/>
</dbReference>
<dbReference type="InterPro" id="IPR018028">
    <property type="entry name" value="Catalase"/>
</dbReference>
<dbReference type="GO" id="GO:0005737">
    <property type="term" value="C:cytoplasm"/>
    <property type="evidence" value="ECO:0007669"/>
    <property type="project" value="TreeGrafter"/>
</dbReference>
<dbReference type="CDD" id="cd08153">
    <property type="entry name" value="srpA_like"/>
    <property type="match status" value="1"/>
</dbReference>
<evidence type="ECO:0000256" key="7">
    <source>
        <dbReference type="PIRNR" id="PIRNR000296"/>
    </source>
</evidence>
<comment type="similarity">
    <text evidence="1 7">Belongs to the catalase family.</text>
</comment>
<evidence type="ECO:0000313" key="13">
    <source>
        <dbReference type="Proteomes" id="UP000007838"/>
    </source>
</evidence>
<dbReference type="GO" id="GO:0046872">
    <property type="term" value="F:metal ion binding"/>
    <property type="evidence" value="ECO:0007669"/>
    <property type="project" value="UniProtKB-KW"/>
</dbReference>
<dbReference type="PANTHER" id="PTHR11465:SF9">
    <property type="entry name" value="CATALASE"/>
    <property type="match status" value="1"/>
</dbReference>
<comment type="function">
    <text evidence="7">Has an organic peroxide-dependent peroxidase activity.</text>
</comment>
<dbReference type="InterPro" id="IPR011614">
    <property type="entry name" value="Catalase_core"/>
</dbReference>
<sequence length="360" mass="39522">MCIHCVSKNMTNTSLSTGQKIVRLCLVAIIPLVLIALFLWSGGWLTPNRLTSDKLVSVLQKSGGEHPGFRRNHAKGVCVVGDFISNGQVSSLSRAALFAPGETPVTGRFAIAGGNPKAPDYAVPVRSMALQFRQSNGEQWRTGMNAMPRFPVSTVEDFYALQNLTLPDPATGKPNPDKLKAFVIAHPQMQPYLAWAKQYVPSSSWASDRFNSLNAFRFIDKTGKEHLVRWSMVPHIGSQPMSEADKNDKDFLQHDLEERLKQGPLKWDLMITVAKPGDPGNDASQVWPEDRQTINAGMLVLTRATPQQNGPCNDINYDPLILPDGIAPSDDPLLNARSAAYAKSYNARTREQSQQSGAGL</sequence>
<dbReference type="EMBL" id="CP002886">
    <property type="protein sequence ID" value="AEW72570.1"/>
    <property type="molecule type" value="Genomic_DNA"/>
</dbReference>
<dbReference type="Pfam" id="PF00199">
    <property type="entry name" value="Catalase"/>
    <property type="match status" value="1"/>
</dbReference>
<evidence type="ECO:0000256" key="3">
    <source>
        <dbReference type="ARBA" id="ARBA00022617"/>
    </source>
</evidence>
<proteinExistence type="inferred from homology"/>
<keyword evidence="10" id="KW-0812">Transmembrane</keyword>
<name>G8LDI3_9ENTR</name>
<dbReference type="PIRSF" id="PIRSF000296">
    <property type="entry name" value="SrpA"/>
    <property type="match status" value="1"/>
</dbReference>
<keyword evidence="5 7" id="KW-0560">Oxidoreductase</keyword>
<dbReference type="Gene3D" id="1.20.1280.120">
    <property type="match status" value="1"/>
</dbReference>
<feature type="transmembrane region" description="Helical" evidence="10">
    <location>
        <begin position="21"/>
        <end position="45"/>
    </location>
</feature>
<keyword evidence="4 7" id="KW-0479">Metal-binding</keyword>
<evidence type="ECO:0000256" key="6">
    <source>
        <dbReference type="ARBA" id="ARBA00023004"/>
    </source>
</evidence>
<evidence type="ECO:0000313" key="12">
    <source>
        <dbReference type="EMBL" id="AEW72570.1"/>
    </source>
</evidence>
<keyword evidence="2 7" id="KW-0575">Peroxidase</keyword>
<protein>
    <recommendedName>
        <fullName evidence="7">Catalase-related peroxidase</fullName>
        <ecNumber evidence="7">1.11.1.-</ecNumber>
    </recommendedName>
</protein>
<evidence type="ECO:0000256" key="1">
    <source>
        <dbReference type="ARBA" id="ARBA00005329"/>
    </source>
</evidence>
<dbReference type="PANTHER" id="PTHR11465">
    <property type="entry name" value="CATALASE"/>
    <property type="match status" value="1"/>
</dbReference>
<dbReference type="InterPro" id="IPR024168">
    <property type="entry name" value="Catalase_SrpA-type_pred"/>
</dbReference>
<dbReference type="GO" id="GO:0020037">
    <property type="term" value="F:heme binding"/>
    <property type="evidence" value="ECO:0007669"/>
    <property type="project" value="InterPro"/>
</dbReference>
<evidence type="ECO:0000256" key="2">
    <source>
        <dbReference type="ARBA" id="ARBA00022559"/>
    </source>
</evidence>
<dbReference type="AlphaFoldDB" id="G8LDI3"/>
<evidence type="ECO:0000256" key="9">
    <source>
        <dbReference type="PIRSR" id="PIRSR000296-2"/>
    </source>
</evidence>